<accession>A0ACC0IDT0</accession>
<reference evidence="1 2" key="1">
    <citation type="journal article" date="2022" name="Plant J.">
        <title>Chromosome-level genome of Camellia lanceoleosa provides a valuable resource for understanding genome evolution and self-incompatibility.</title>
        <authorList>
            <person name="Gong W."/>
            <person name="Xiao S."/>
            <person name="Wang L."/>
            <person name="Liao Z."/>
            <person name="Chang Y."/>
            <person name="Mo W."/>
            <person name="Hu G."/>
            <person name="Li W."/>
            <person name="Zhao G."/>
            <person name="Zhu H."/>
            <person name="Hu X."/>
            <person name="Ji K."/>
            <person name="Xiang X."/>
            <person name="Song Q."/>
            <person name="Yuan D."/>
            <person name="Jin S."/>
            <person name="Zhang L."/>
        </authorList>
    </citation>
    <scope>NUCLEOTIDE SEQUENCE [LARGE SCALE GENOMIC DNA]</scope>
    <source>
        <strain evidence="1">SQ_2022a</strain>
    </source>
</reference>
<comment type="caution">
    <text evidence="1">The sequence shown here is derived from an EMBL/GenBank/DDBJ whole genome shotgun (WGS) entry which is preliminary data.</text>
</comment>
<protein>
    <submittedName>
        <fullName evidence="1">Uncharacterized protein</fullName>
    </submittedName>
</protein>
<evidence type="ECO:0000313" key="1">
    <source>
        <dbReference type="EMBL" id="KAI8022962.1"/>
    </source>
</evidence>
<gene>
    <name evidence="1" type="ORF">LOK49_LG03G02390</name>
</gene>
<sequence>MFESTSHLLTFISLSLSLSNTHIHTHTLCTAALHHGVGGDLPPSITVDHPSPLFFLPIAVVRPYHRRRPSIATILSLYHRCLSSHPYQSSVAPLHRRRSPSTLSL</sequence>
<proteinExistence type="predicted"/>
<organism evidence="1 2">
    <name type="scientific">Camellia lanceoleosa</name>
    <dbReference type="NCBI Taxonomy" id="1840588"/>
    <lineage>
        <taxon>Eukaryota</taxon>
        <taxon>Viridiplantae</taxon>
        <taxon>Streptophyta</taxon>
        <taxon>Embryophyta</taxon>
        <taxon>Tracheophyta</taxon>
        <taxon>Spermatophyta</taxon>
        <taxon>Magnoliopsida</taxon>
        <taxon>eudicotyledons</taxon>
        <taxon>Gunneridae</taxon>
        <taxon>Pentapetalae</taxon>
        <taxon>asterids</taxon>
        <taxon>Ericales</taxon>
        <taxon>Theaceae</taxon>
        <taxon>Camellia</taxon>
    </lineage>
</organism>
<name>A0ACC0IDT0_9ERIC</name>
<dbReference type="Proteomes" id="UP001060215">
    <property type="component" value="Chromosome 6"/>
</dbReference>
<evidence type="ECO:0000313" key="2">
    <source>
        <dbReference type="Proteomes" id="UP001060215"/>
    </source>
</evidence>
<dbReference type="EMBL" id="CM045763">
    <property type="protein sequence ID" value="KAI8022962.1"/>
    <property type="molecule type" value="Genomic_DNA"/>
</dbReference>
<keyword evidence="2" id="KW-1185">Reference proteome</keyword>